<keyword evidence="2" id="KW-0645">Protease</keyword>
<dbReference type="Bgee" id="WBGene00008497">
    <property type="expression patterns" value="Expressed in material anatomical entity and 2 other cell types or tissues"/>
</dbReference>
<accession>Q7JKU8</accession>
<dbReference type="InterPro" id="IPR029058">
    <property type="entry name" value="AB_hydrolase_fold"/>
</dbReference>
<dbReference type="PhylomeDB" id="Q7JKU8"/>
<proteinExistence type="predicted"/>
<dbReference type="AlphaFoldDB" id="Q7JKU8"/>
<reference evidence="2 3" key="1">
    <citation type="journal article" date="1998" name="Science">
        <title>Genome sequence of the nematode C. elegans: a platform for investigating biology.</title>
        <authorList>
            <consortium name="The C. elegans sequencing consortium"/>
            <person name="Sulson J.E."/>
            <person name="Waterston R."/>
        </authorList>
    </citation>
    <scope>NUCLEOTIDE SEQUENCE [LARGE SCALE GENOMIC DNA]</scope>
    <source>
        <strain evidence="2 3">Bristol N2</strain>
    </source>
</reference>
<dbReference type="PANTHER" id="PTHR12277">
    <property type="entry name" value="ALPHA/BETA HYDROLASE DOMAIN-CONTAINING PROTEIN"/>
    <property type="match status" value="1"/>
</dbReference>
<feature type="domain" description="Serine aminopeptidase S33" evidence="1">
    <location>
        <begin position="152"/>
        <end position="230"/>
    </location>
</feature>
<dbReference type="Gene3D" id="3.40.50.1820">
    <property type="entry name" value="alpha/beta hydrolase"/>
    <property type="match status" value="1"/>
</dbReference>
<dbReference type="EMBL" id="BX284602">
    <property type="protein sequence ID" value="CAE46664.1"/>
    <property type="molecule type" value="Genomic_DNA"/>
</dbReference>
<dbReference type="HOGENOM" id="CLU_029375_5_1_1"/>
<dbReference type="FunCoup" id="Q7JKU8">
    <property type="interactions" value="3"/>
</dbReference>
<dbReference type="GO" id="GO:0004177">
    <property type="term" value="F:aminopeptidase activity"/>
    <property type="evidence" value="ECO:0007669"/>
    <property type="project" value="UniProtKB-KW"/>
</dbReference>
<protein>
    <submittedName>
        <fullName evidence="2">Serine aminopeptidase S33 domain-containing protein</fullName>
    </submittedName>
</protein>
<dbReference type="Reactome" id="R-CEL-9648002">
    <property type="pathway name" value="RAS processing"/>
</dbReference>
<evidence type="ECO:0000313" key="4">
    <source>
        <dbReference type="WormBase" id="F01D5.7b"/>
    </source>
</evidence>
<dbReference type="eggNOG" id="KOG1552">
    <property type="taxonomic scope" value="Eukaryota"/>
</dbReference>
<evidence type="ECO:0000313" key="2">
    <source>
        <dbReference type="EMBL" id="CAE46664.1"/>
    </source>
</evidence>
<dbReference type="Pfam" id="PF12146">
    <property type="entry name" value="Hydrolase_4"/>
    <property type="match status" value="1"/>
</dbReference>
<dbReference type="UCSC" id="F01D5.7a">
    <property type="organism name" value="c. elegans"/>
</dbReference>
<dbReference type="SUPFAM" id="SSF53474">
    <property type="entry name" value="alpha/beta-Hydrolases"/>
    <property type="match status" value="1"/>
</dbReference>
<dbReference type="Proteomes" id="UP000001940">
    <property type="component" value="Chromosome II"/>
</dbReference>
<dbReference type="ExpressionAtlas" id="Q7JKU8">
    <property type="expression patterns" value="baseline"/>
</dbReference>
<dbReference type="WormBase" id="F01D5.7b">
    <property type="protein sequence ID" value="CE35448"/>
    <property type="gene ID" value="WBGene00008497"/>
</dbReference>
<dbReference type="GO" id="GO:0008474">
    <property type="term" value="F:palmitoyl-(protein) hydrolase activity"/>
    <property type="evidence" value="ECO:0000318"/>
    <property type="project" value="GO_Central"/>
</dbReference>
<dbReference type="CTD" id="175051"/>
<dbReference type="PaxDb" id="6239-F01D5.7b"/>
<dbReference type="ESTHER" id="caeel-F01D5.7">
    <property type="family name" value="ABHD17-depalmitoylase"/>
</dbReference>
<sequence length="342" mass="38279">MLRLEEDEPSPGICDQLHEIVRSIGLLCYVACPPIPSEIIRKLAFHPPDKGATYRIELKSDPEKDLESVRDCHDEPVQLVVRDRVHPEVKVFSVTTSEDSHLVCVKCSPNCYSKNPEVANQVVLFCQSSSADLGSFLQPNSMNFSTFANLFETDVYAFDYSGYGFSSGTQSEKNMYADVRAVYEHILKTRPDKKIVVIGYSIGTTAAVDLAASNPDRLVGVVLIAPLTSALRMFCNNPDKETTWWGDSFLSIDKICHINTRVLICHGDHDQRIPMTHGMALYENLKNPVPPLIVHGANHHSIISGEYIEVFTRIASFMRNETLLSCRANQIESSSSKKFKHE</sequence>
<organism evidence="2 3">
    <name type="scientific">Caenorhabditis elegans</name>
    <dbReference type="NCBI Taxonomy" id="6239"/>
    <lineage>
        <taxon>Eukaryota</taxon>
        <taxon>Metazoa</taxon>
        <taxon>Ecdysozoa</taxon>
        <taxon>Nematoda</taxon>
        <taxon>Chromadorea</taxon>
        <taxon>Rhabditida</taxon>
        <taxon>Rhabditina</taxon>
        <taxon>Rhabditomorpha</taxon>
        <taxon>Rhabditoidea</taxon>
        <taxon>Rhabditidae</taxon>
        <taxon>Peloderinae</taxon>
        <taxon>Caenorhabditis</taxon>
    </lineage>
</organism>
<gene>
    <name evidence="2" type="ORF">CELE_F01D5.7</name>
    <name evidence="2 4" type="ORF">F01D5.7</name>
</gene>
<dbReference type="InParanoid" id="Q7JKU8"/>
<keyword evidence="3" id="KW-1185">Reference proteome</keyword>
<name>Q7JKU8_CAEEL</name>
<keyword evidence="2" id="KW-0378">Hydrolase</keyword>
<dbReference type="GO" id="GO:0010008">
    <property type="term" value="C:endosome membrane"/>
    <property type="evidence" value="ECO:0000318"/>
    <property type="project" value="GO_Central"/>
</dbReference>
<dbReference type="GO" id="GO:0005886">
    <property type="term" value="C:plasma membrane"/>
    <property type="evidence" value="ECO:0000318"/>
    <property type="project" value="GO_Central"/>
</dbReference>
<dbReference type="OrthoDB" id="446723at2759"/>
<dbReference type="InterPro" id="IPR022742">
    <property type="entry name" value="Hydrolase_4"/>
</dbReference>
<evidence type="ECO:0000259" key="1">
    <source>
        <dbReference type="Pfam" id="PF12146"/>
    </source>
</evidence>
<evidence type="ECO:0000313" key="3">
    <source>
        <dbReference type="Proteomes" id="UP000001940"/>
    </source>
</evidence>
<dbReference type="RefSeq" id="NP_001022067.1">
    <property type="nucleotide sequence ID" value="NM_001026896.1"/>
</dbReference>
<dbReference type="GeneID" id="175051"/>
<dbReference type="SMR" id="Q7JKU8"/>
<dbReference type="AGR" id="WB:WBGene00008497"/>
<dbReference type="PANTHER" id="PTHR12277:SF39">
    <property type="entry name" value="SERINE AMINOPEPTIDASE S33 DOMAIN-CONTAINING PROTEIN"/>
    <property type="match status" value="1"/>
</dbReference>
<dbReference type="OMA" id="ICHINTR"/>
<dbReference type="STRING" id="6239.F01D5.7b.1"/>
<keyword evidence="2" id="KW-0031">Aminopeptidase</keyword>